<protein>
    <submittedName>
        <fullName evidence="1">Uncharacterized protein</fullName>
    </submittedName>
</protein>
<comment type="caution">
    <text evidence="1">The sequence shown here is derived from an EMBL/GenBank/DDBJ whole genome shotgun (WGS) entry which is preliminary data.</text>
</comment>
<organism evidence="1 2">
    <name type="scientific">Venturia inaequalis</name>
    <name type="common">Apple scab fungus</name>
    <dbReference type="NCBI Taxonomy" id="5025"/>
    <lineage>
        <taxon>Eukaryota</taxon>
        <taxon>Fungi</taxon>
        <taxon>Dikarya</taxon>
        <taxon>Ascomycota</taxon>
        <taxon>Pezizomycotina</taxon>
        <taxon>Dothideomycetes</taxon>
        <taxon>Pleosporomycetidae</taxon>
        <taxon>Venturiales</taxon>
        <taxon>Venturiaceae</taxon>
        <taxon>Venturia</taxon>
    </lineage>
</organism>
<sequence>MSTEHKLPRSLYRRLTCEEKRKIRPFTFLDLPKELRLEIYVHLLFIRSHDEPALNGRAFLESEEPFIPLESLHLELLDTCKTLREEGQHYLFTSNKFELEIVLSPRNWPSEFQVRFSDFFPDQMMYARHLTSLRIKMELSGPICSPWCFDWSGVSAFPNVKMLQLALVEDTCSRSGNPPRDSCLWRESAMVNHIVKGMVEHVPSHVEMKWGPWGLFQNDELEKEKYPMYGPIVIDGGLLKEIAQDYEHLRGRKVAMVVGESAEA</sequence>
<name>A0A8H3UQJ0_VENIN</name>
<dbReference type="Proteomes" id="UP000447873">
    <property type="component" value="Unassembled WGS sequence"/>
</dbReference>
<evidence type="ECO:0000313" key="2">
    <source>
        <dbReference type="Proteomes" id="UP000447873"/>
    </source>
</evidence>
<proteinExistence type="predicted"/>
<dbReference type="PANTHER" id="PTHR42085">
    <property type="entry name" value="F-BOX DOMAIN-CONTAINING PROTEIN"/>
    <property type="match status" value="1"/>
</dbReference>
<accession>A0A8H3UQJ0</accession>
<evidence type="ECO:0000313" key="1">
    <source>
        <dbReference type="EMBL" id="KAE9975242.1"/>
    </source>
</evidence>
<gene>
    <name evidence="1" type="ORF">EG328_003282</name>
</gene>
<dbReference type="AlphaFoldDB" id="A0A8H3UQJ0"/>
<dbReference type="InterPro" id="IPR038883">
    <property type="entry name" value="AN11006-like"/>
</dbReference>
<dbReference type="PANTHER" id="PTHR42085:SF2">
    <property type="entry name" value="F-BOX DOMAIN-CONTAINING PROTEIN"/>
    <property type="match status" value="1"/>
</dbReference>
<dbReference type="EMBL" id="WNWS01000199">
    <property type="protein sequence ID" value="KAE9975242.1"/>
    <property type="molecule type" value="Genomic_DNA"/>
</dbReference>
<reference evidence="1 2" key="1">
    <citation type="submission" date="2018-12" db="EMBL/GenBank/DDBJ databases">
        <title>Venturia inaequalis Genome Resource.</title>
        <authorList>
            <person name="Lichtner F.J."/>
        </authorList>
    </citation>
    <scope>NUCLEOTIDE SEQUENCE [LARGE SCALE GENOMIC DNA]</scope>
    <source>
        <strain evidence="1 2">120213</strain>
    </source>
</reference>